<feature type="transmembrane region" description="Helical" evidence="7">
    <location>
        <begin position="38"/>
        <end position="62"/>
    </location>
</feature>
<evidence type="ECO:0000256" key="4">
    <source>
        <dbReference type="ARBA" id="ARBA00022692"/>
    </source>
</evidence>
<protein>
    <submittedName>
        <fullName evidence="9">MgtC/SapB family protein</fullName>
    </submittedName>
</protein>
<dbReference type="PRINTS" id="PR01837">
    <property type="entry name" value="MGTCSAPBPROT"/>
</dbReference>
<feature type="transmembrane region" description="Helical" evidence="7">
    <location>
        <begin position="74"/>
        <end position="92"/>
    </location>
</feature>
<evidence type="ECO:0000256" key="5">
    <source>
        <dbReference type="ARBA" id="ARBA00022989"/>
    </source>
</evidence>
<reference evidence="9" key="1">
    <citation type="journal article" date="2021" name="PeerJ">
        <title>Extensive microbial diversity within the chicken gut microbiome revealed by metagenomics and culture.</title>
        <authorList>
            <person name="Gilroy R."/>
            <person name="Ravi A."/>
            <person name="Getino M."/>
            <person name="Pursley I."/>
            <person name="Horton D.L."/>
            <person name="Alikhan N.F."/>
            <person name="Baker D."/>
            <person name="Gharbi K."/>
            <person name="Hall N."/>
            <person name="Watson M."/>
            <person name="Adriaenssens E.M."/>
            <person name="Foster-Nyarko E."/>
            <person name="Jarju S."/>
            <person name="Secka A."/>
            <person name="Antonio M."/>
            <person name="Oren A."/>
            <person name="Chaudhuri R.R."/>
            <person name="La Ragione R."/>
            <person name="Hildebrand F."/>
            <person name="Pallen M.J."/>
        </authorList>
    </citation>
    <scope>NUCLEOTIDE SEQUENCE</scope>
    <source>
        <strain evidence="9">ChiGjej5B5-7349</strain>
    </source>
</reference>
<name>A0A921SPC2_9MICO</name>
<comment type="similarity">
    <text evidence="2">Belongs to the MgtC/SapB family.</text>
</comment>
<proteinExistence type="inferred from homology"/>
<comment type="subcellular location">
    <subcellularLocation>
        <location evidence="1">Cell membrane</location>
        <topology evidence="1">Multi-pass membrane protein</topology>
    </subcellularLocation>
</comment>
<accession>A0A921SPC2</accession>
<dbReference type="EMBL" id="DYUK01000198">
    <property type="protein sequence ID" value="HJG80579.1"/>
    <property type="molecule type" value="Genomic_DNA"/>
</dbReference>
<keyword evidence="3" id="KW-1003">Cell membrane</keyword>
<dbReference type="AlphaFoldDB" id="A0A921SPC2"/>
<evidence type="ECO:0000256" key="7">
    <source>
        <dbReference type="SAM" id="Phobius"/>
    </source>
</evidence>
<evidence type="ECO:0000256" key="2">
    <source>
        <dbReference type="ARBA" id="ARBA00009298"/>
    </source>
</evidence>
<evidence type="ECO:0000259" key="8">
    <source>
        <dbReference type="Pfam" id="PF02308"/>
    </source>
</evidence>
<dbReference type="PANTHER" id="PTHR33778">
    <property type="entry name" value="PROTEIN MGTC"/>
    <property type="match status" value="1"/>
</dbReference>
<dbReference type="InterPro" id="IPR003416">
    <property type="entry name" value="MgtC/SapB/SrpB/YhiD_fam"/>
</dbReference>
<evidence type="ECO:0000256" key="1">
    <source>
        <dbReference type="ARBA" id="ARBA00004651"/>
    </source>
</evidence>
<dbReference type="PANTHER" id="PTHR33778:SF1">
    <property type="entry name" value="MAGNESIUM TRANSPORTER YHID-RELATED"/>
    <property type="match status" value="1"/>
</dbReference>
<evidence type="ECO:0000313" key="9">
    <source>
        <dbReference type="EMBL" id="HJG80579.1"/>
    </source>
</evidence>
<keyword evidence="4 7" id="KW-0812">Transmembrane</keyword>
<evidence type="ECO:0000313" key="10">
    <source>
        <dbReference type="Proteomes" id="UP000784435"/>
    </source>
</evidence>
<feature type="transmembrane region" description="Helical" evidence="7">
    <location>
        <begin position="6"/>
        <end position="26"/>
    </location>
</feature>
<feature type="transmembrane region" description="Helical" evidence="7">
    <location>
        <begin position="99"/>
        <end position="117"/>
    </location>
</feature>
<dbReference type="GO" id="GO:0005886">
    <property type="term" value="C:plasma membrane"/>
    <property type="evidence" value="ECO:0007669"/>
    <property type="project" value="UniProtKB-SubCell"/>
</dbReference>
<sequence length="235" mass="24990">MDWWTATSLLELELLALAFALCALIGIERQVRQKAAGFRTHVLVGTGSAAFTLVSSFGFAHILGDGVTLDPSRIAAQIVTGIGFLGAGVIFTRRDVVRGLTTAATVWVSAAVGMAAGAGMASLAIGLTAFHLFALVVMGPLVARIPTQDTNRVVRIVYVDGEGVLRRLLEVASQSGLSAFILSTSRTDDGLVHLDVRFKGRTPLHVLVPHLHEVDGVRAVHVQRDADDDEEESRA</sequence>
<evidence type="ECO:0000256" key="3">
    <source>
        <dbReference type="ARBA" id="ARBA00022475"/>
    </source>
</evidence>
<gene>
    <name evidence="9" type="ORF">K8V08_09240</name>
</gene>
<comment type="caution">
    <text evidence="9">The sequence shown here is derived from an EMBL/GenBank/DDBJ whole genome shotgun (WGS) entry which is preliminary data.</text>
</comment>
<feature type="domain" description="MgtC/SapB/SrpB/YhiD N-terminal" evidence="8">
    <location>
        <begin position="15"/>
        <end position="141"/>
    </location>
</feature>
<dbReference type="Proteomes" id="UP000784435">
    <property type="component" value="Unassembled WGS sequence"/>
</dbReference>
<feature type="transmembrane region" description="Helical" evidence="7">
    <location>
        <begin position="123"/>
        <end position="143"/>
    </location>
</feature>
<organism evidence="9 10">
    <name type="scientific">Brevibacterium senegalense</name>
    <dbReference type="NCBI Taxonomy" id="1033736"/>
    <lineage>
        <taxon>Bacteria</taxon>
        <taxon>Bacillati</taxon>
        <taxon>Actinomycetota</taxon>
        <taxon>Actinomycetes</taxon>
        <taxon>Micrococcales</taxon>
        <taxon>Brevibacteriaceae</taxon>
        <taxon>Brevibacterium</taxon>
    </lineage>
</organism>
<keyword evidence="5 7" id="KW-1133">Transmembrane helix</keyword>
<evidence type="ECO:0000256" key="6">
    <source>
        <dbReference type="ARBA" id="ARBA00023136"/>
    </source>
</evidence>
<dbReference type="InterPro" id="IPR049177">
    <property type="entry name" value="MgtC_SapB_SrpB_YhiD_N"/>
</dbReference>
<reference evidence="9" key="2">
    <citation type="submission" date="2021-09" db="EMBL/GenBank/DDBJ databases">
        <authorList>
            <person name="Gilroy R."/>
        </authorList>
    </citation>
    <scope>NUCLEOTIDE SEQUENCE</scope>
    <source>
        <strain evidence="9">ChiGjej5B5-7349</strain>
    </source>
</reference>
<dbReference type="Pfam" id="PF02308">
    <property type="entry name" value="MgtC"/>
    <property type="match status" value="1"/>
</dbReference>
<keyword evidence="6 7" id="KW-0472">Membrane</keyword>